<dbReference type="SMART" id="SM00342">
    <property type="entry name" value="HTH_ARAC"/>
    <property type="match status" value="1"/>
</dbReference>
<dbReference type="InterPro" id="IPR020449">
    <property type="entry name" value="Tscrpt_reg_AraC-type_HTH"/>
</dbReference>
<sequence>MKDIIHINSIAEVHQHMGLEAPGHPLVSIYKHDEITPNHEFKGKNLSINLYQVMFKMCKSGSLSYGRSSYDYHEGTLIFMAPGQVVNFGHEEEWDRNEMKGGWSLNFHPDLIRRSHLGQHIDNYSFFSYEVNEALHLSDMEKQTIGEIRDKIIHEYSANIDKHSQKLIISNIELMLDYCTRFYDRQFYTRENLNKDTVSRFERLLKEYYASEKPLETGLPTVRYCGTELNLSANYLSDLLKKETGKNAQEHIHNFIVDRAKTNLLNTTEPVSQIAYSLGFEYPQHFSKVFKKKTGVSPAEYRHSN</sequence>
<reference evidence="5 6" key="1">
    <citation type="journal article" date="2014" name="Int. J. Syst. Evol. Microbiol.">
        <title>Carboxylicivirga gen. nov. in the family Marinilabiliaceae with two novel species, Carboxylicivirga mesophila sp. nov. and Carboxylicivirga taeanensis sp. nov., and reclassification of Cytophaga fermentans as Saccharicrinis fermentans gen. nov., comb. nov.</title>
        <authorList>
            <person name="Yang S.H."/>
            <person name="Seo H.S."/>
            <person name="Woo J.H."/>
            <person name="Oh H.M."/>
            <person name="Jang H."/>
            <person name="Lee J.H."/>
            <person name="Kim S.J."/>
            <person name="Kwon K.K."/>
        </authorList>
    </citation>
    <scope>NUCLEOTIDE SEQUENCE [LARGE SCALE GENOMIC DNA]</scope>
    <source>
        <strain evidence="5 6">JCM 18290</strain>
    </source>
</reference>
<dbReference type="PANTHER" id="PTHR43280:SF32">
    <property type="entry name" value="TRANSCRIPTIONAL REGULATORY PROTEIN"/>
    <property type="match status" value="1"/>
</dbReference>
<comment type="caution">
    <text evidence="5">The sequence shown here is derived from an EMBL/GenBank/DDBJ whole genome shotgun (WGS) entry which is preliminary data.</text>
</comment>
<evidence type="ECO:0000256" key="2">
    <source>
        <dbReference type="ARBA" id="ARBA00023125"/>
    </source>
</evidence>
<proteinExistence type="predicted"/>
<dbReference type="Proteomes" id="UP000721861">
    <property type="component" value="Unassembled WGS sequence"/>
</dbReference>
<evidence type="ECO:0000256" key="3">
    <source>
        <dbReference type="ARBA" id="ARBA00023163"/>
    </source>
</evidence>
<evidence type="ECO:0000256" key="1">
    <source>
        <dbReference type="ARBA" id="ARBA00023015"/>
    </source>
</evidence>
<protein>
    <submittedName>
        <fullName evidence="5">AraC family transcriptional regulator</fullName>
    </submittedName>
</protein>
<dbReference type="SUPFAM" id="SSF46689">
    <property type="entry name" value="Homeodomain-like"/>
    <property type="match status" value="1"/>
</dbReference>
<feature type="domain" description="HTH araC/xylS-type" evidence="4">
    <location>
        <begin position="199"/>
        <end position="304"/>
    </location>
</feature>
<gene>
    <name evidence="5" type="ORF">KEM09_19415</name>
</gene>
<evidence type="ECO:0000259" key="4">
    <source>
        <dbReference type="PROSITE" id="PS01124"/>
    </source>
</evidence>
<name>A0ABS5KGD1_9BACT</name>
<dbReference type="PRINTS" id="PR00032">
    <property type="entry name" value="HTHARAC"/>
</dbReference>
<dbReference type="PROSITE" id="PS01124">
    <property type="entry name" value="HTH_ARAC_FAMILY_2"/>
    <property type="match status" value="1"/>
</dbReference>
<keyword evidence="2" id="KW-0238">DNA-binding</keyword>
<organism evidence="5 6">
    <name type="scientific">Carboxylicivirga mesophila</name>
    <dbReference type="NCBI Taxonomy" id="1166478"/>
    <lineage>
        <taxon>Bacteria</taxon>
        <taxon>Pseudomonadati</taxon>
        <taxon>Bacteroidota</taxon>
        <taxon>Bacteroidia</taxon>
        <taxon>Marinilabiliales</taxon>
        <taxon>Marinilabiliaceae</taxon>
        <taxon>Carboxylicivirga</taxon>
    </lineage>
</organism>
<dbReference type="InterPro" id="IPR009057">
    <property type="entry name" value="Homeodomain-like_sf"/>
</dbReference>
<evidence type="ECO:0000313" key="5">
    <source>
        <dbReference type="EMBL" id="MBS2213586.1"/>
    </source>
</evidence>
<dbReference type="Pfam" id="PF12833">
    <property type="entry name" value="HTH_18"/>
    <property type="match status" value="1"/>
</dbReference>
<dbReference type="RefSeq" id="WP_212230943.1">
    <property type="nucleotide sequence ID" value="NZ_JAGUCN010000030.1"/>
</dbReference>
<accession>A0ABS5KGD1</accession>
<dbReference type="EMBL" id="JAGUCN010000030">
    <property type="protein sequence ID" value="MBS2213586.1"/>
    <property type="molecule type" value="Genomic_DNA"/>
</dbReference>
<dbReference type="PANTHER" id="PTHR43280">
    <property type="entry name" value="ARAC-FAMILY TRANSCRIPTIONAL REGULATOR"/>
    <property type="match status" value="1"/>
</dbReference>
<dbReference type="Gene3D" id="1.10.10.60">
    <property type="entry name" value="Homeodomain-like"/>
    <property type="match status" value="2"/>
</dbReference>
<keyword evidence="3" id="KW-0804">Transcription</keyword>
<dbReference type="InterPro" id="IPR018060">
    <property type="entry name" value="HTH_AraC"/>
</dbReference>
<evidence type="ECO:0000313" key="6">
    <source>
        <dbReference type="Proteomes" id="UP000721861"/>
    </source>
</evidence>
<keyword evidence="6" id="KW-1185">Reference proteome</keyword>
<keyword evidence="1" id="KW-0805">Transcription regulation</keyword>